<name>A0A8B7PG33_HYAAZ</name>
<organism evidence="11 12">
    <name type="scientific">Hyalella azteca</name>
    <name type="common">Amphipod</name>
    <dbReference type="NCBI Taxonomy" id="294128"/>
    <lineage>
        <taxon>Eukaryota</taxon>
        <taxon>Metazoa</taxon>
        <taxon>Ecdysozoa</taxon>
        <taxon>Arthropoda</taxon>
        <taxon>Crustacea</taxon>
        <taxon>Multicrustacea</taxon>
        <taxon>Malacostraca</taxon>
        <taxon>Eumalacostraca</taxon>
        <taxon>Peracarida</taxon>
        <taxon>Amphipoda</taxon>
        <taxon>Senticaudata</taxon>
        <taxon>Talitrida</taxon>
        <taxon>Talitroidea</taxon>
        <taxon>Hyalellidae</taxon>
        <taxon>Hyalella</taxon>
    </lineage>
</organism>
<feature type="region of interest" description="Disordered" evidence="8">
    <location>
        <begin position="398"/>
        <end position="422"/>
    </location>
</feature>
<feature type="region of interest" description="Disordered" evidence="8">
    <location>
        <begin position="928"/>
        <end position="957"/>
    </location>
</feature>
<evidence type="ECO:0000256" key="1">
    <source>
        <dbReference type="ARBA" id="ARBA00004201"/>
    </source>
</evidence>
<evidence type="ECO:0000259" key="9">
    <source>
        <dbReference type="Pfam" id="PF16529"/>
    </source>
</evidence>
<evidence type="ECO:0000256" key="7">
    <source>
        <dbReference type="SAM" id="Coils"/>
    </source>
</evidence>
<keyword evidence="5" id="KW-0677">Repeat</keyword>
<comment type="similarity">
    <text evidence="2">Belongs to the WD repeat EDC4 family.</text>
</comment>
<evidence type="ECO:0000313" key="13">
    <source>
        <dbReference type="RefSeq" id="XP_018025110.1"/>
    </source>
</evidence>
<evidence type="ECO:0000256" key="4">
    <source>
        <dbReference type="ARBA" id="ARBA00022574"/>
    </source>
</evidence>
<evidence type="ECO:0000256" key="8">
    <source>
        <dbReference type="SAM" id="MobiDB-lite"/>
    </source>
</evidence>
<dbReference type="InterPro" id="IPR045152">
    <property type="entry name" value="EDC4-like"/>
</dbReference>
<dbReference type="InterPro" id="IPR044938">
    <property type="entry name" value="EDC4_C_sf"/>
</dbReference>
<evidence type="ECO:0000313" key="12">
    <source>
        <dbReference type="RefSeq" id="XP_018025109.1"/>
    </source>
</evidence>
<dbReference type="CTD" id="34541"/>
<evidence type="ECO:0000256" key="6">
    <source>
        <dbReference type="ARBA" id="ARBA00023054"/>
    </source>
</evidence>
<feature type="coiled-coil region" evidence="7">
    <location>
        <begin position="1444"/>
        <end position="1478"/>
    </location>
</feature>
<keyword evidence="4" id="KW-0853">WD repeat</keyword>
<dbReference type="GO" id="GO:0031087">
    <property type="term" value="P:deadenylation-independent decapping of nuclear-transcribed mRNA"/>
    <property type="evidence" value="ECO:0007669"/>
    <property type="project" value="InterPro"/>
</dbReference>
<dbReference type="InterPro" id="IPR049404">
    <property type="entry name" value="EDC4_C"/>
</dbReference>
<dbReference type="GeneID" id="108680731"/>
<evidence type="ECO:0000259" key="10">
    <source>
        <dbReference type="Pfam" id="PF21289"/>
    </source>
</evidence>
<feature type="domain" description="Enhancer of mRNA-decapping protein 4 C-terminal" evidence="10">
    <location>
        <begin position="1528"/>
        <end position="1647"/>
    </location>
</feature>
<dbReference type="InterPro" id="IPR032401">
    <property type="entry name" value="EDC4_WD40"/>
</dbReference>
<dbReference type="GO" id="GO:0000932">
    <property type="term" value="C:P-body"/>
    <property type="evidence" value="ECO:0007669"/>
    <property type="project" value="UniProtKB-SubCell"/>
</dbReference>
<evidence type="ECO:0000256" key="5">
    <source>
        <dbReference type="ARBA" id="ARBA00022737"/>
    </source>
</evidence>
<feature type="region of interest" description="Disordered" evidence="8">
    <location>
        <begin position="1182"/>
        <end position="1210"/>
    </location>
</feature>
<dbReference type="Pfam" id="PF21289">
    <property type="entry name" value="EDC4_C"/>
    <property type="match status" value="1"/>
</dbReference>
<dbReference type="OrthoDB" id="21128at2759"/>
<feature type="domain" description="Enhancer of mRNA-decapping protein 4 WD40 repeat region" evidence="9">
    <location>
        <begin position="57"/>
        <end position="385"/>
    </location>
</feature>
<dbReference type="Pfam" id="PF16529">
    <property type="entry name" value="Ge1_WD40"/>
    <property type="match status" value="1"/>
</dbReference>
<dbReference type="Proteomes" id="UP000694843">
    <property type="component" value="Unplaced"/>
</dbReference>
<reference evidence="12 13" key="1">
    <citation type="submission" date="2025-04" db="UniProtKB">
        <authorList>
            <consortium name="RefSeq"/>
        </authorList>
    </citation>
    <scope>IDENTIFICATION</scope>
    <source>
        <tissue evidence="12 13">Whole organism</tissue>
    </source>
</reference>
<keyword evidence="11" id="KW-1185">Reference proteome</keyword>
<keyword evidence="6 7" id="KW-0175">Coiled coil</keyword>
<proteinExistence type="inferred from homology"/>
<dbReference type="Gene3D" id="1.10.220.100">
    <property type="entry name" value="conserved c-terminal region of ge- 1"/>
    <property type="match status" value="1"/>
</dbReference>
<dbReference type="OMA" id="CCESWAC"/>
<feature type="region of interest" description="Disordered" evidence="8">
    <location>
        <begin position="468"/>
        <end position="495"/>
    </location>
</feature>
<evidence type="ECO:0000256" key="2">
    <source>
        <dbReference type="ARBA" id="ARBA00009639"/>
    </source>
</evidence>
<feature type="compositionally biased region" description="Basic and acidic residues" evidence="8">
    <location>
        <begin position="476"/>
        <end position="489"/>
    </location>
</feature>
<accession>A0A8B7PG33</accession>
<dbReference type="Gene3D" id="6.10.140.270">
    <property type="match status" value="1"/>
</dbReference>
<comment type="subcellular location">
    <subcellularLocation>
        <location evidence="1">Cytoplasm</location>
        <location evidence="1">P-body</location>
    </subcellularLocation>
</comment>
<protein>
    <submittedName>
        <fullName evidence="12 13">Enhancer of mRNA-decapping protein 4 isoform X1</fullName>
    </submittedName>
</protein>
<dbReference type="RefSeq" id="XP_018025110.1">
    <property type="nucleotide sequence ID" value="XM_018169621.2"/>
</dbReference>
<dbReference type="PANTHER" id="PTHR15598:SF5">
    <property type="entry name" value="ENHANCER OF MRNA-DECAPPING PROTEIN 4"/>
    <property type="match status" value="1"/>
</dbReference>
<keyword evidence="3" id="KW-0963">Cytoplasm</keyword>
<evidence type="ECO:0000256" key="3">
    <source>
        <dbReference type="ARBA" id="ARBA00022490"/>
    </source>
</evidence>
<dbReference type="InterPro" id="IPR036322">
    <property type="entry name" value="WD40_repeat_dom_sf"/>
</dbReference>
<feature type="coiled-coil region" evidence="7">
    <location>
        <begin position="1268"/>
        <end position="1295"/>
    </location>
</feature>
<dbReference type="InterPro" id="IPR015943">
    <property type="entry name" value="WD40/YVTN_repeat-like_dom_sf"/>
</dbReference>
<dbReference type="SUPFAM" id="SSF50978">
    <property type="entry name" value="WD40 repeat-like"/>
    <property type="match status" value="1"/>
</dbReference>
<dbReference type="RefSeq" id="XP_018025109.1">
    <property type="nucleotide sequence ID" value="XM_018169620.2"/>
</dbReference>
<dbReference type="KEGG" id="hazt:108680731"/>
<evidence type="ECO:0000313" key="11">
    <source>
        <dbReference type="Proteomes" id="UP000694843"/>
    </source>
</evidence>
<feature type="compositionally biased region" description="Low complexity" evidence="8">
    <location>
        <begin position="930"/>
        <end position="939"/>
    </location>
</feature>
<sequence length="1659" mass="176663">MNPEMTCIEKSFSNMTMESKTEVQKIEWKENGDFLTNAINKSVVELKVGSPDHSALGSSAVVTKSITDYPFMMPSHSCSGVAIHCSRQYIAYAINKANSSEEIGGVGMVRVMHSANGKRGLIREIKGLVMDMSFAWMQGLMLLAFTDTSGSFSVYQITSSDQDQQLSLRKVLEVSDPPAKSQFIYNLSSGNEEALNQVSWCRYIPENPAERLSTNNIPSHLLAVATGRVVELWLLHHLCGGPGISVRRSIASEIAATKALKLRIVCNANVTAVSLSPDSTCVAVATCQGNILFFQADVLLDIDGAEESSSLTVPEQSEGDCVHDWQPHDGAAVSCLLFLDDHTPAVHDDPAGSFWAFALTGAHNNTELKIWSCKTWDCLQVLRLLVPSPACDKMLHSASAPPFPRPPSVTSRSASLSPSLTTPSAAFRSPHLLLAADDSTNCIMLADQNRKVLYALLLDHTKALTSDAPCNLNGETSRDSRSGCNERETGNSTSGDQVIKRIVSISEIPVQFVPFCMTVISAKMKTYQRWKHHSQLDAANNDGDVGTNGDEAMVRGLVVHSNVLTNKSLMQCSIRLQPALPPSHHFADAAVFKKYAPIFSESELCCPPLPSSRDVSMDCSDTSSFNASSVCLKDGLSDLNILLPGAASSDAEASANGVSDAAVSHPSVVKHEIPLGALLPPHHFMTPSAAPAASAADPQTLLASATAKLPAPLAVSPPLDESMDNKPNAALAALLMCPDTRQVSALITGALPSAVTPPRHIIDPPSELSPSSIMASLLGIEQSPRDASTPKVPPGIINPTKLTASDPAVGSMGPVASNGLPLASALGASGLQSQAVANAGANARLTDAVVSSAYPATQFIDPAVSAASLLAGLSISNPAVRLAISEASFIPGSSVRSSSVPLNYAAAGCSSTSSPSLEIQQILQQNDGKSSCSSSESNSRGPTQLEVAEEDSHLPSACEEDQPEALREVASTSTGCVVPSSVAEVISATFLAATGGSPVITSNADCTEQQTTAPASIAPVSLSSYVNINASADSASCESAAVPAGLTSPNRSRAGEQIIKISRSLPAMCPSEEELQRQAVRSVHHKLLEEEYKKERQLESNKSAEQHQYPIVHDRNLCKDDTLPPSSSDPYSAVLRAFVGGNYDSSDQLANVGSPAALRDMPVGVERGVHLTCEQIEARIKGSPEPCMNGAPPPAPEPPSDHSRTTPSAEHTLPQALNCDLHIGKRDASDRNKSSDTSTLSVGVQAVPLLSPPPTVVCKHPANSATELRELRSLLHSMQQQINKLNKKVDELSSNKSLSPQAVSGALRPAIETALRSEIKQTVPACVSKAVENAVNQKLSQELQRLVGATEVRLSDNISKMVHSRNFSQAIGESVAGAVSSCVTASCKDAYAKLVLPGLNSVTARTLQQFNDLFHKGTSEYLVQVKNEVSGVMACMESSKTSSVREMEAAKNNMTTIMKLLQEQMQQQQAALQLITKQVLTEAVVRRIVSEEVTRALLNLPPSVASSPSPFYGPDKAQSPKQTQLQLEQLIAAKQFNSAFKQALSANDLSQVLFVCERVNRESLMAAGNSKLSQEVLMSLINQLSHDLGQKTDLKMKFLEDAMLCIDTSHPVTRDHICSVASCLQRNLQMYLDTNPPLQTQNRFRMLLLAATHHATTSV</sequence>
<dbReference type="PANTHER" id="PTHR15598">
    <property type="entry name" value="ENHANCER OF MRNA-DECAPPING PROTEIN 4"/>
    <property type="match status" value="1"/>
</dbReference>
<gene>
    <name evidence="12 13" type="primary">LOC108680731</name>
</gene>
<feature type="compositionally biased region" description="Low complexity" evidence="8">
    <location>
        <begin position="408"/>
        <end position="422"/>
    </location>
</feature>
<dbReference type="Gene3D" id="2.130.10.10">
    <property type="entry name" value="YVTN repeat-like/Quinoprotein amine dehydrogenase"/>
    <property type="match status" value="1"/>
</dbReference>